<dbReference type="PANTHER" id="PTHR11439:SF515">
    <property type="entry name" value="GAG-POL POLYPROTEIN"/>
    <property type="match status" value="1"/>
</dbReference>
<reference evidence="1" key="1">
    <citation type="submission" date="2018-05" db="EMBL/GenBank/DDBJ databases">
        <title>Draft genome of Mucuna pruriens seed.</title>
        <authorList>
            <person name="Nnadi N.E."/>
            <person name="Vos R."/>
            <person name="Hasami M.H."/>
            <person name="Devisetty U.K."/>
            <person name="Aguiy J.C."/>
        </authorList>
    </citation>
    <scope>NUCLEOTIDE SEQUENCE [LARGE SCALE GENOMIC DNA]</scope>
    <source>
        <strain evidence="1">JCA_2017</strain>
    </source>
</reference>
<dbReference type="OrthoDB" id="1935999at2759"/>
<comment type="caution">
    <text evidence="1">The sequence shown here is derived from an EMBL/GenBank/DDBJ whole genome shotgun (WGS) entry which is preliminary data.</text>
</comment>
<feature type="non-terminal residue" evidence="1">
    <location>
        <position position="1"/>
    </location>
</feature>
<keyword evidence="2" id="KW-1185">Reference proteome</keyword>
<evidence type="ECO:0000313" key="2">
    <source>
        <dbReference type="Proteomes" id="UP000257109"/>
    </source>
</evidence>
<name>A0A371FGG0_MUCPR</name>
<feature type="non-terminal residue" evidence="1">
    <location>
        <position position="137"/>
    </location>
</feature>
<dbReference type="Proteomes" id="UP000257109">
    <property type="component" value="Unassembled WGS sequence"/>
</dbReference>
<dbReference type="EMBL" id="QJKJ01009185">
    <property type="protein sequence ID" value="RDX77389.1"/>
    <property type="molecule type" value="Genomic_DNA"/>
</dbReference>
<sequence>SRLGSSSSFSLISRRSNFKIVSLSPCEAEYIGSAEVACQSLWLEALLEEMKLQYERPVQMHVNKSAISLSKNPVSHGKSKHIETKYHFLRDQVSKGRLELVYCSTNDQVADIFTKPLKYERFEKLRTLLNLESAESE</sequence>
<protein>
    <submittedName>
        <fullName evidence="1">Copia protein</fullName>
    </submittedName>
</protein>
<accession>A0A371FGG0</accession>
<dbReference type="AlphaFoldDB" id="A0A371FGG0"/>
<organism evidence="1 2">
    <name type="scientific">Mucuna pruriens</name>
    <name type="common">Velvet bean</name>
    <name type="synonym">Dolichos pruriens</name>
    <dbReference type="NCBI Taxonomy" id="157652"/>
    <lineage>
        <taxon>Eukaryota</taxon>
        <taxon>Viridiplantae</taxon>
        <taxon>Streptophyta</taxon>
        <taxon>Embryophyta</taxon>
        <taxon>Tracheophyta</taxon>
        <taxon>Spermatophyta</taxon>
        <taxon>Magnoliopsida</taxon>
        <taxon>eudicotyledons</taxon>
        <taxon>Gunneridae</taxon>
        <taxon>Pentapetalae</taxon>
        <taxon>rosids</taxon>
        <taxon>fabids</taxon>
        <taxon>Fabales</taxon>
        <taxon>Fabaceae</taxon>
        <taxon>Papilionoideae</taxon>
        <taxon>50 kb inversion clade</taxon>
        <taxon>NPAAA clade</taxon>
        <taxon>indigoferoid/millettioid clade</taxon>
        <taxon>Phaseoleae</taxon>
        <taxon>Mucuna</taxon>
    </lineage>
</organism>
<dbReference type="CDD" id="cd09272">
    <property type="entry name" value="RNase_HI_RT_Ty1"/>
    <property type="match status" value="1"/>
</dbReference>
<proteinExistence type="predicted"/>
<gene>
    <name evidence="1" type="primary">GIP</name>
    <name evidence="1" type="ORF">CR513_42497</name>
</gene>
<dbReference type="PANTHER" id="PTHR11439">
    <property type="entry name" value="GAG-POL-RELATED RETROTRANSPOSON"/>
    <property type="match status" value="1"/>
</dbReference>
<evidence type="ECO:0000313" key="1">
    <source>
        <dbReference type="EMBL" id="RDX77389.1"/>
    </source>
</evidence>
<dbReference type="STRING" id="157652.A0A371FGG0"/>